<organism evidence="2 3">
    <name type="scientific">Geodermatophilus africanus</name>
    <dbReference type="NCBI Taxonomy" id="1137993"/>
    <lineage>
        <taxon>Bacteria</taxon>
        <taxon>Bacillati</taxon>
        <taxon>Actinomycetota</taxon>
        <taxon>Actinomycetes</taxon>
        <taxon>Geodermatophilales</taxon>
        <taxon>Geodermatophilaceae</taxon>
        <taxon>Geodermatophilus</taxon>
    </lineage>
</organism>
<gene>
    <name evidence="2" type="ORF">SAMN05660209_01251</name>
</gene>
<keyword evidence="3" id="KW-1185">Reference proteome</keyword>
<dbReference type="RefSeq" id="WP_091152601.1">
    <property type="nucleotide sequence ID" value="NZ_FNOT01000003.1"/>
</dbReference>
<evidence type="ECO:0000313" key="3">
    <source>
        <dbReference type="Proteomes" id="UP000198921"/>
    </source>
</evidence>
<dbReference type="SUPFAM" id="SSF53098">
    <property type="entry name" value="Ribonuclease H-like"/>
    <property type="match status" value="1"/>
</dbReference>
<dbReference type="Proteomes" id="UP000198921">
    <property type="component" value="Unassembled WGS sequence"/>
</dbReference>
<dbReference type="PANTHER" id="PTHR33627">
    <property type="entry name" value="TRANSPOSASE"/>
    <property type="match status" value="1"/>
</dbReference>
<dbReference type="InterPro" id="IPR038721">
    <property type="entry name" value="IS701-like_DDE_dom"/>
</dbReference>
<feature type="domain" description="Transposase IS701-like DDE" evidence="1">
    <location>
        <begin position="20"/>
        <end position="292"/>
    </location>
</feature>
<dbReference type="Pfam" id="PF13546">
    <property type="entry name" value="DDE_5"/>
    <property type="match status" value="1"/>
</dbReference>
<reference evidence="3" key="1">
    <citation type="submission" date="2016-10" db="EMBL/GenBank/DDBJ databases">
        <authorList>
            <person name="Varghese N."/>
            <person name="Submissions S."/>
        </authorList>
    </citation>
    <scope>NUCLEOTIDE SEQUENCE [LARGE SCALE GENOMIC DNA]</scope>
    <source>
        <strain evidence="3">DSM 45422</strain>
    </source>
</reference>
<dbReference type="InterPro" id="IPR039365">
    <property type="entry name" value="IS701-like"/>
</dbReference>
<dbReference type="AlphaFoldDB" id="A0A1H3EK90"/>
<dbReference type="InterPro" id="IPR012337">
    <property type="entry name" value="RNaseH-like_sf"/>
</dbReference>
<evidence type="ECO:0000313" key="2">
    <source>
        <dbReference type="EMBL" id="SDX79101.1"/>
    </source>
</evidence>
<dbReference type="NCBIfam" id="NF033540">
    <property type="entry name" value="transpos_IS701"/>
    <property type="match status" value="1"/>
</dbReference>
<protein>
    <submittedName>
        <fullName evidence="2">SRSO17 transposase</fullName>
    </submittedName>
</protein>
<name>A0A1H3EK90_9ACTN</name>
<dbReference type="EMBL" id="FNOT01000003">
    <property type="protein sequence ID" value="SDX79101.1"/>
    <property type="molecule type" value="Genomic_DNA"/>
</dbReference>
<dbReference type="PANTHER" id="PTHR33627:SF1">
    <property type="entry name" value="TRANSPOSASE"/>
    <property type="match status" value="1"/>
</dbReference>
<dbReference type="STRING" id="1137993.SAMN05660209_01251"/>
<evidence type="ECO:0000259" key="1">
    <source>
        <dbReference type="Pfam" id="PF13546"/>
    </source>
</evidence>
<sequence>MTPGELAAVRGRLEEFAAEVFAPLARRDQRDKGVAYVRGLLLDGRRKSMQPMADRLGVDHQGLQQFVSSSTWAVEPVRQRLARRAVTVIDPDAWVLDDTGFPKDGTASPGVARQYSGTLGKVGNCQVAVSVCAVTDTASCPLSWRLFLPPGWDDTEAADEEAAAVIRARRARAGIPDDQRHRPKWRLALAMLAELADWGLIPPVVVADAGYGTNAAFREQLTAHGWPYVCQVTGDLTAHPLDAVPELVGFSGLGPHPKPGYRSRPVGLRNHVLAAGHGAAVEVTWREGSRGPMTSTFVALRVRPAGRRPTGRLAADGSLPAVWLTAVWLLAEWPTEAAEPTDYWLSTLPEGTELAELVRLAKIRWRIEHDYRDLKTALGLDHFEGRTWSGWHRHVTLVTAAQLFLTGLRSDPKAAAPA</sequence>
<dbReference type="OrthoDB" id="4954307at2"/>
<accession>A0A1H3EK90</accession>
<proteinExistence type="predicted"/>